<dbReference type="GO" id="GO:0005737">
    <property type="term" value="C:cytoplasm"/>
    <property type="evidence" value="ECO:0007669"/>
    <property type="project" value="TreeGrafter"/>
</dbReference>
<protein>
    <recommendedName>
        <fullName evidence="3">alcohol dehydrogenase</fullName>
        <ecNumber evidence="3">1.1.1.1</ecNumber>
    </recommendedName>
</protein>
<dbReference type="STRING" id="378753.KRH_02680"/>
<keyword evidence="5 9" id="KW-0862">Zinc</keyword>
<evidence type="ECO:0000313" key="12">
    <source>
        <dbReference type="EMBL" id="BAG28615.1"/>
    </source>
</evidence>
<accession>B2GLT1</accession>
<dbReference type="AlphaFoldDB" id="B2GLT1"/>
<dbReference type="eggNOG" id="COG1064">
    <property type="taxonomic scope" value="Bacteria"/>
</dbReference>
<comment type="cofactor">
    <cofactor evidence="1 9">
        <name>Zn(2+)</name>
        <dbReference type="ChEBI" id="CHEBI:29105"/>
    </cofactor>
</comment>
<gene>
    <name evidence="12" type="ordered locus">KRH_02680</name>
</gene>
<keyword evidence="6 12" id="KW-0560">Oxidoreductase</keyword>
<dbReference type="Pfam" id="PF00107">
    <property type="entry name" value="ADH_zinc_N"/>
    <property type="match status" value="1"/>
</dbReference>
<comment type="catalytic activity">
    <reaction evidence="7">
        <text>a secondary alcohol + NAD(+) = a ketone + NADH + H(+)</text>
        <dbReference type="Rhea" id="RHEA:10740"/>
        <dbReference type="ChEBI" id="CHEBI:15378"/>
        <dbReference type="ChEBI" id="CHEBI:17087"/>
        <dbReference type="ChEBI" id="CHEBI:35681"/>
        <dbReference type="ChEBI" id="CHEBI:57540"/>
        <dbReference type="ChEBI" id="CHEBI:57945"/>
        <dbReference type="EC" id="1.1.1.1"/>
    </reaction>
</comment>
<dbReference type="InterPro" id="IPR036291">
    <property type="entry name" value="NAD(P)-bd_dom_sf"/>
</dbReference>
<keyword evidence="13" id="KW-1185">Reference proteome</keyword>
<evidence type="ECO:0000256" key="2">
    <source>
        <dbReference type="ARBA" id="ARBA00008072"/>
    </source>
</evidence>
<evidence type="ECO:0000256" key="4">
    <source>
        <dbReference type="ARBA" id="ARBA00022723"/>
    </source>
</evidence>
<dbReference type="GO" id="GO:0008270">
    <property type="term" value="F:zinc ion binding"/>
    <property type="evidence" value="ECO:0007669"/>
    <property type="project" value="InterPro"/>
</dbReference>
<proteinExistence type="inferred from homology"/>
<dbReference type="KEGG" id="krh:KRH_02680"/>
<evidence type="ECO:0000256" key="9">
    <source>
        <dbReference type="RuleBase" id="RU361277"/>
    </source>
</evidence>
<evidence type="ECO:0000259" key="11">
    <source>
        <dbReference type="Pfam" id="PF08240"/>
    </source>
</evidence>
<dbReference type="CDD" id="cd08240">
    <property type="entry name" value="6_hydroxyhexanoate_dh_like"/>
    <property type="match status" value="1"/>
</dbReference>
<dbReference type="SUPFAM" id="SSF50129">
    <property type="entry name" value="GroES-like"/>
    <property type="match status" value="1"/>
</dbReference>
<evidence type="ECO:0000313" key="13">
    <source>
        <dbReference type="Proteomes" id="UP000008838"/>
    </source>
</evidence>
<dbReference type="EC" id="1.1.1.1" evidence="3"/>
<dbReference type="InterPro" id="IPR013149">
    <property type="entry name" value="ADH-like_C"/>
</dbReference>
<evidence type="ECO:0000256" key="5">
    <source>
        <dbReference type="ARBA" id="ARBA00022833"/>
    </source>
</evidence>
<evidence type="ECO:0000256" key="7">
    <source>
        <dbReference type="ARBA" id="ARBA00049164"/>
    </source>
</evidence>
<dbReference type="SUPFAM" id="SSF51735">
    <property type="entry name" value="NAD(P)-binding Rossmann-fold domains"/>
    <property type="match status" value="1"/>
</dbReference>
<dbReference type="PANTHER" id="PTHR42940">
    <property type="entry name" value="ALCOHOL DEHYDROGENASE 1-RELATED"/>
    <property type="match status" value="1"/>
</dbReference>
<dbReference type="Pfam" id="PF08240">
    <property type="entry name" value="ADH_N"/>
    <property type="match status" value="1"/>
</dbReference>
<feature type="domain" description="Alcohol dehydrogenase-like N-terminal" evidence="11">
    <location>
        <begin position="26"/>
        <end position="146"/>
    </location>
</feature>
<reference evidence="12 13" key="1">
    <citation type="journal article" date="2008" name="J. Bacteriol.">
        <title>Complete genome sequence of the soil actinomycete Kocuria rhizophila.</title>
        <authorList>
            <person name="Takarada H."/>
            <person name="Sekine M."/>
            <person name="Kosugi H."/>
            <person name="Matsuo Y."/>
            <person name="Fujisawa T."/>
            <person name="Omata S."/>
            <person name="Kishi E."/>
            <person name="Shimizu A."/>
            <person name="Tsukatani N."/>
            <person name="Tanikawa S."/>
            <person name="Fujita N."/>
            <person name="Harayama S."/>
        </authorList>
    </citation>
    <scope>NUCLEOTIDE SEQUENCE [LARGE SCALE GENOMIC DNA]</scope>
    <source>
        <strain evidence="13">ATCC 9341 / DSM 348 / NBRC 103217 / DC2201</strain>
    </source>
</reference>
<dbReference type="GO" id="GO:0004022">
    <property type="term" value="F:alcohol dehydrogenase (NAD+) activity"/>
    <property type="evidence" value="ECO:0007669"/>
    <property type="project" value="UniProtKB-EC"/>
</dbReference>
<dbReference type="InterPro" id="IPR013154">
    <property type="entry name" value="ADH-like_N"/>
</dbReference>
<dbReference type="RefSeq" id="WP_012397342.1">
    <property type="nucleotide sequence ID" value="NC_010617.1"/>
</dbReference>
<evidence type="ECO:0000256" key="8">
    <source>
        <dbReference type="ARBA" id="ARBA00049243"/>
    </source>
</evidence>
<evidence type="ECO:0000256" key="3">
    <source>
        <dbReference type="ARBA" id="ARBA00013190"/>
    </source>
</evidence>
<dbReference type="Gene3D" id="3.90.180.10">
    <property type="entry name" value="Medium-chain alcohol dehydrogenases, catalytic domain"/>
    <property type="match status" value="1"/>
</dbReference>
<comment type="catalytic activity">
    <reaction evidence="8">
        <text>a primary alcohol + NAD(+) = an aldehyde + NADH + H(+)</text>
        <dbReference type="Rhea" id="RHEA:10736"/>
        <dbReference type="ChEBI" id="CHEBI:15378"/>
        <dbReference type="ChEBI" id="CHEBI:15734"/>
        <dbReference type="ChEBI" id="CHEBI:17478"/>
        <dbReference type="ChEBI" id="CHEBI:57540"/>
        <dbReference type="ChEBI" id="CHEBI:57945"/>
        <dbReference type="EC" id="1.1.1.1"/>
    </reaction>
</comment>
<evidence type="ECO:0000256" key="6">
    <source>
        <dbReference type="ARBA" id="ARBA00023002"/>
    </source>
</evidence>
<dbReference type="OrthoDB" id="3567264at2"/>
<feature type="domain" description="Alcohol dehydrogenase-like C-terminal" evidence="10">
    <location>
        <begin position="187"/>
        <end position="313"/>
    </location>
</feature>
<name>B2GLT1_KOCRD</name>
<dbReference type="Gene3D" id="3.40.50.720">
    <property type="entry name" value="NAD(P)-binding Rossmann-like Domain"/>
    <property type="match status" value="1"/>
</dbReference>
<evidence type="ECO:0000259" key="10">
    <source>
        <dbReference type="Pfam" id="PF00107"/>
    </source>
</evidence>
<comment type="similarity">
    <text evidence="2 9">Belongs to the zinc-containing alcohol dehydrogenase family.</text>
</comment>
<dbReference type="Proteomes" id="UP000008838">
    <property type="component" value="Chromosome"/>
</dbReference>
<organism evidence="12 13">
    <name type="scientific">Kocuria rhizophila (strain ATCC 9341 / DSM 348 / NBRC 103217 / DC2201)</name>
    <dbReference type="NCBI Taxonomy" id="378753"/>
    <lineage>
        <taxon>Bacteria</taxon>
        <taxon>Bacillati</taxon>
        <taxon>Actinomycetota</taxon>
        <taxon>Actinomycetes</taxon>
        <taxon>Micrococcales</taxon>
        <taxon>Micrococcaceae</taxon>
        <taxon>Kocuria</taxon>
    </lineage>
</organism>
<dbReference type="PROSITE" id="PS00059">
    <property type="entry name" value="ADH_ZINC"/>
    <property type="match status" value="1"/>
</dbReference>
<dbReference type="InterPro" id="IPR002328">
    <property type="entry name" value="ADH_Zn_CS"/>
</dbReference>
<dbReference type="EMBL" id="AP009152">
    <property type="protein sequence ID" value="BAG28615.1"/>
    <property type="molecule type" value="Genomic_DNA"/>
</dbReference>
<keyword evidence="4 9" id="KW-0479">Metal-binding</keyword>
<dbReference type="PANTHER" id="PTHR42940:SF8">
    <property type="entry name" value="VACUOLAR PROTEIN SORTING-ASSOCIATED PROTEIN 11"/>
    <property type="match status" value="1"/>
</dbReference>
<dbReference type="HOGENOM" id="CLU_026673_11_2_11"/>
<evidence type="ECO:0000256" key="1">
    <source>
        <dbReference type="ARBA" id="ARBA00001947"/>
    </source>
</evidence>
<dbReference type="InterPro" id="IPR011032">
    <property type="entry name" value="GroES-like_sf"/>
</dbReference>
<sequence>MKVFGHAEPGAPAEEMDIERPALEGTDVLVRVTNSGVCHSDVHCQDGYFDLGDAGRHELTAAGAQYPVVLGHEIVGEVVATGPDATVQPGDTKYIVYPWIGCGECQACQEDRENYCSGKKRNLSVQLDGGYAEEVHVPGERYLIPLGDIDPSFGATLACSGLTSYSAVQKIMPVPADKPVAVIGAGGVGLMTIAVLKALGHENIVAVDMSEAALRNATAVGASATVTVGGENLVKDIVAAGGEKIAAAIDLVNNGDTSSAALFAMANGGTLVSVGLFGGQYSFPTALAAFNLLNIRGNFVGSLPELKELVKLAQDVELPRPPIMEVPLSAEQVNASLDGLRNRTLNGRAVLVAD</sequence>